<dbReference type="UniPathway" id="UPA00885"/>
<dbReference type="SUPFAM" id="SSF69572">
    <property type="entry name" value="Activating enzymes of the ubiquitin-like proteins"/>
    <property type="match status" value="1"/>
</dbReference>
<dbReference type="PANTHER" id="PTHR10953">
    <property type="entry name" value="UBIQUITIN-ACTIVATING ENZYME E1"/>
    <property type="match status" value="1"/>
</dbReference>
<reference evidence="7" key="1">
    <citation type="submission" date="2015-12" db="EMBL/GenBank/DDBJ databases">
        <title>De novo transcriptome assembly of four potential Pierce s Disease insect vectors from Arizona vineyards.</title>
        <authorList>
            <person name="Tassone E.E."/>
        </authorList>
    </citation>
    <scope>NUCLEOTIDE SEQUENCE</scope>
</reference>
<dbReference type="GO" id="GO:0019781">
    <property type="term" value="F:NEDD8 activating enzyme activity"/>
    <property type="evidence" value="ECO:0007669"/>
    <property type="project" value="UniProtKB-UniRule"/>
</dbReference>
<evidence type="ECO:0000256" key="1">
    <source>
        <dbReference type="ARBA" id="ARBA00005032"/>
    </source>
</evidence>
<dbReference type="Gene3D" id="3.40.50.720">
    <property type="entry name" value="NAD(P)-binding Rossmann-like Domain"/>
    <property type="match status" value="2"/>
</dbReference>
<dbReference type="CDD" id="cd01493">
    <property type="entry name" value="APPBP1_RUB"/>
    <property type="match status" value="1"/>
</dbReference>
<dbReference type="InterPro" id="IPR045886">
    <property type="entry name" value="ThiF/MoeB/HesA"/>
</dbReference>
<comment type="similarity">
    <text evidence="2 5">Belongs to the ubiquitin-activating E1 family. ULA1 subfamily.</text>
</comment>
<dbReference type="EMBL" id="GEDC01030586">
    <property type="protein sequence ID" value="JAS06712.1"/>
    <property type="molecule type" value="Transcribed_RNA"/>
</dbReference>
<evidence type="ECO:0000256" key="3">
    <source>
        <dbReference type="ARBA" id="ARBA00015407"/>
    </source>
</evidence>
<accession>A0A1B6BZM3</accession>
<sequence length="539" mass="60743">MASPAPKSPEVSEKTKKYDRQLRLWGDHGQSALESANVCLINVTGVGTEILKSLVLPGIGAFTIVDGGVISEEDVGINFFLDVENIGKSRAEIATQLLLELNPDVHGDYVFENPLQLFQNNPHFFNNFTLVIATNLPERILVPLSKHLWENGTPLISARSYGFIGSIRIQLREHTVVESHPDNQNPDLRLDVPFPSLKEYIDGIDLGKMDLKEHAHIPYIVPLYKILQVWKKLHNDNLPKNYKEKEAFRQLIRDGIKKNEHGNPEEEENFEEAIHAVNFALLPTTVPKNIKEILNDESCINLTHKSKPFWIIAKAVRDFIDNEGGGYLPLRGSLPDMTAETSSYINLQQIYHNQALRDAEVVYRRVQQLLHQLNQSDDTITEDEVKQFCKHAANLAVIRGSSIADEYDPKSSSASNIAMQLENPDSLLVHYVMLRGVDRFYAEYNTYPGEFDDQVEPDILKLKSNIAKLLGEWGCSPLSKDDYVHEICRYGGAEIHSVSSYLGGCVAQEVIKLVTSQYKPINNTFIYDAISTSTATFQL</sequence>
<evidence type="ECO:0000256" key="5">
    <source>
        <dbReference type="PIRNR" id="PIRNR039099"/>
    </source>
</evidence>
<evidence type="ECO:0000259" key="6">
    <source>
        <dbReference type="Pfam" id="PF00899"/>
    </source>
</evidence>
<dbReference type="InterPro" id="IPR000594">
    <property type="entry name" value="ThiF_NAD_FAD-bd"/>
</dbReference>
<dbReference type="Pfam" id="PF00899">
    <property type="entry name" value="ThiF"/>
    <property type="match status" value="1"/>
</dbReference>
<organism evidence="7">
    <name type="scientific">Clastoptera arizonana</name>
    <name type="common">Arizona spittle bug</name>
    <dbReference type="NCBI Taxonomy" id="38151"/>
    <lineage>
        <taxon>Eukaryota</taxon>
        <taxon>Metazoa</taxon>
        <taxon>Ecdysozoa</taxon>
        <taxon>Arthropoda</taxon>
        <taxon>Hexapoda</taxon>
        <taxon>Insecta</taxon>
        <taxon>Pterygota</taxon>
        <taxon>Neoptera</taxon>
        <taxon>Paraneoptera</taxon>
        <taxon>Hemiptera</taxon>
        <taxon>Auchenorrhyncha</taxon>
        <taxon>Cercopoidea</taxon>
        <taxon>Clastopteridae</taxon>
        <taxon>Clastoptera</taxon>
    </lineage>
</organism>
<dbReference type="AlphaFoldDB" id="A0A1B6BZM3"/>
<evidence type="ECO:0000256" key="4">
    <source>
        <dbReference type="ARBA" id="ARBA00022786"/>
    </source>
</evidence>
<name>A0A1B6BZM3_9HEMI</name>
<dbReference type="PANTHER" id="PTHR10953:SF29">
    <property type="entry name" value="NEDD8-ACTIVATING ENZYME E1 REGULATORY SUBUNIT"/>
    <property type="match status" value="1"/>
</dbReference>
<comment type="pathway">
    <text evidence="1 5">Protein modification; protein neddylation.</text>
</comment>
<gene>
    <name evidence="7" type="ORF">g.11348</name>
</gene>
<keyword evidence="4 5" id="KW-0833">Ubl conjugation pathway</keyword>
<dbReference type="GO" id="GO:0045116">
    <property type="term" value="P:protein neddylation"/>
    <property type="evidence" value="ECO:0007669"/>
    <property type="project" value="UniProtKB-UniRule"/>
</dbReference>
<dbReference type="FunFam" id="3.40.50.720:FF:000187">
    <property type="entry name" value="NEDD8-activating enzyme E1 regulatory subunit"/>
    <property type="match status" value="1"/>
</dbReference>
<proteinExistence type="inferred from homology"/>
<feature type="domain" description="THIF-type NAD/FAD binding fold" evidence="6">
    <location>
        <begin position="18"/>
        <end position="537"/>
    </location>
</feature>
<dbReference type="GO" id="GO:0005737">
    <property type="term" value="C:cytoplasm"/>
    <property type="evidence" value="ECO:0007669"/>
    <property type="project" value="TreeGrafter"/>
</dbReference>
<dbReference type="InterPro" id="IPR035985">
    <property type="entry name" value="Ubiquitin-activating_enz"/>
</dbReference>
<dbReference type="PIRSF" id="PIRSF039099">
    <property type="entry name" value="APP-BP1"/>
    <property type="match status" value="1"/>
</dbReference>
<dbReference type="InterPro" id="IPR030667">
    <property type="entry name" value="APP-BP1"/>
</dbReference>
<evidence type="ECO:0000313" key="7">
    <source>
        <dbReference type="EMBL" id="JAS06712.1"/>
    </source>
</evidence>
<dbReference type="FunFam" id="3.40.50.720:FF:000263">
    <property type="entry name" value="NEDD8-activating enzyme E1 regulatory subunit"/>
    <property type="match status" value="1"/>
</dbReference>
<protein>
    <recommendedName>
        <fullName evidence="3 5">NEDD8-activating enzyme E1 regulatory subunit</fullName>
    </recommendedName>
</protein>
<evidence type="ECO:0000256" key="2">
    <source>
        <dbReference type="ARBA" id="ARBA00006868"/>
    </source>
</evidence>